<gene>
    <name evidence="5" type="primary">zgc:172182</name>
</gene>
<dbReference type="InterPro" id="IPR043450">
    <property type="entry name" value="CCDC89-like"/>
</dbReference>
<dbReference type="RefSeq" id="XP_030643193.1">
    <property type="nucleotide sequence ID" value="XM_030787333.1"/>
</dbReference>
<dbReference type="PANTHER" id="PTHR34768:SF2">
    <property type="entry name" value="COILED-COIL DOMAIN CONTAINING 89"/>
    <property type="match status" value="1"/>
</dbReference>
<keyword evidence="4" id="KW-1185">Reference proteome</keyword>
<name>A0A6J2WFU1_CHACN</name>
<protein>
    <submittedName>
        <fullName evidence="5">Coiled-coil domain-containing protein 89</fullName>
    </submittedName>
</protein>
<accession>A0A6J2WFU1</accession>
<reference evidence="5" key="1">
    <citation type="submission" date="2025-08" db="UniProtKB">
        <authorList>
            <consortium name="RefSeq"/>
        </authorList>
    </citation>
    <scope>IDENTIFICATION</scope>
</reference>
<feature type="compositionally biased region" description="Basic and acidic residues" evidence="3">
    <location>
        <begin position="7"/>
        <end position="20"/>
    </location>
</feature>
<evidence type="ECO:0000256" key="3">
    <source>
        <dbReference type="SAM" id="MobiDB-lite"/>
    </source>
</evidence>
<evidence type="ECO:0000256" key="1">
    <source>
        <dbReference type="ARBA" id="ARBA00023054"/>
    </source>
</evidence>
<dbReference type="GeneID" id="115823292"/>
<dbReference type="PANTHER" id="PTHR34768">
    <property type="entry name" value="COILED-COIL DOMAIN-CONTAINING PROTEIN 89"/>
    <property type="match status" value="1"/>
</dbReference>
<dbReference type="OrthoDB" id="10020070at2759"/>
<evidence type="ECO:0000313" key="4">
    <source>
        <dbReference type="Proteomes" id="UP000504632"/>
    </source>
</evidence>
<evidence type="ECO:0000256" key="2">
    <source>
        <dbReference type="SAM" id="Coils"/>
    </source>
</evidence>
<feature type="coiled-coil region" evidence="2">
    <location>
        <begin position="64"/>
        <end position="233"/>
    </location>
</feature>
<feature type="region of interest" description="Disordered" evidence="3">
    <location>
        <begin position="1"/>
        <end position="20"/>
    </location>
</feature>
<sequence length="354" mass="41841">MGSPQRNPKDLRKMVQDTKQDMDDVHKALEKLRGPSQEERLETDMLRSRIDEQSTLICILKRRADEMLLRCQALERINAELEDLQANVQAELENERKRSKQLEERFMDLAANHRELISFKDEYKRQTAELLKENKRLREENEKLFCKEVQEKEAVILKLTQELRDLAEQHKHLEMECQHKMTGFQAKIKELINLHEIKEASLQVELQDTQKQLKDAVELCTKLDLELKETQERDTVRETETQGKLDSLMREKDELLDLSMQQEKIIQDKEAEIQQLELRRQEAENATVEALDRFEKEASAVNEVLRVTELQQALERAEGIYDNLRKDFEAYKKHSGELLAKEKELNAILRHMNI</sequence>
<dbReference type="InParanoid" id="A0A6J2WFU1"/>
<dbReference type="FunCoup" id="A0A6J2WFU1">
    <property type="interactions" value="249"/>
</dbReference>
<proteinExistence type="predicted"/>
<dbReference type="AlphaFoldDB" id="A0A6J2WFU1"/>
<evidence type="ECO:0000313" key="5">
    <source>
        <dbReference type="RefSeq" id="XP_030643193.1"/>
    </source>
</evidence>
<organism evidence="4 5">
    <name type="scientific">Chanos chanos</name>
    <name type="common">Milkfish</name>
    <name type="synonym">Mugil chanos</name>
    <dbReference type="NCBI Taxonomy" id="29144"/>
    <lineage>
        <taxon>Eukaryota</taxon>
        <taxon>Metazoa</taxon>
        <taxon>Chordata</taxon>
        <taxon>Craniata</taxon>
        <taxon>Vertebrata</taxon>
        <taxon>Euteleostomi</taxon>
        <taxon>Actinopterygii</taxon>
        <taxon>Neopterygii</taxon>
        <taxon>Teleostei</taxon>
        <taxon>Ostariophysi</taxon>
        <taxon>Gonorynchiformes</taxon>
        <taxon>Chanidae</taxon>
        <taxon>Chanos</taxon>
    </lineage>
</organism>
<keyword evidence="1 2" id="KW-0175">Coiled coil</keyword>
<dbReference type="Proteomes" id="UP000504632">
    <property type="component" value="Chromosome 10"/>
</dbReference>
<feature type="coiled-coil region" evidence="2">
    <location>
        <begin position="259"/>
        <end position="334"/>
    </location>
</feature>